<evidence type="ECO:0000256" key="3">
    <source>
        <dbReference type="ARBA" id="ARBA00022448"/>
    </source>
</evidence>
<dbReference type="PANTHER" id="PTHR43297:SF2">
    <property type="entry name" value="DIPEPTIDE TRANSPORT ATP-BINDING PROTEIN DPPD"/>
    <property type="match status" value="1"/>
</dbReference>
<comment type="subcellular location">
    <subcellularLocation>
        <location evidence="1">Cell membrane</location>
        <topology evidence="1">Peripheral membrane protein</topology>
    </subcellularLocation>
</comment>
<dbReference type="Proteomes" id="UP000286288">
    <property type="component" value="Unassembled WGS sequence"/>
</dbReference>
<evidence type="ECO:0000256" key="1">
    <source>
        <dbReference type="ARBA" id="ARBA00004202"/>
    </source>
</evidence>
<dbReference type="AlphaFoldDB" id="A0A415EU70"/>
<dbReference type="EMBL" id="QRMZ01000007">
    <property type="protein sequence ID" value="RHK06826.1"/>
    <property type="molecule type" value="Genomic_DNA"/>
</dbReference>
<keyword evidence="5" id="KW-0547">Nucleotide-binding</keyword>
<keyword evidence="7" id="KW-0472">Membrane</keyword>
<sequence length="269" mass="29536">MNTLVNISNLTVLYNKKPTAAVADFNLTVKKGEIVSIVGESGSGKTTVLKTIAGILPKNVRVAADELAFSNKNLLGISKKEWAALRGRKIAMVFQDNQGALNPIRKIGEQFIEYIQFHSSLSKKQAYNKACELLKKMKLVDSQQIMDSYPHQISGGMCQRVGIALAMAFEPDLLIADEPTSALDASSQRKVVEELLFLREQFGTAIIIVTHHFPLGAYLADQLIVMQNGQIIDQGSVMDVLETPKSFYTKQLLASVPELGGISNDRMHS</sequence>
<proteinExistence type="inferred from homology"/>
<dbReference type="GO" id="GO:0016887">
    <property type="term" value="F:ATP hydrolysis activity"/>
    <property type="evidence" value="ECO:0007669"/>
    <property type="project" value="InterPro"/>
</dbReference>
<dbReference type="Pfam" id="PF00005">
    <property type="entry name" value="ABC_tran"/>
    <property type="match status" value="1"/>
</dbReference>
<feature type="domain" description="ABC transporter" evidence="8">
    <location>
        <begin position="5"/>
        <end position="253"/>
    </location>
</feature>
<dbReference type="PROSITE" id="PS50893">
    <property type="entry name" value="ABC_TRANSPORTER_2"/>
    <property type="match status" value="1"/>
</dbReference>
<evidence type="ECO:0000256" key="2">
    <source>
        <dbReference type="ARBA" id="ARBA00005417"/>
    </source>
</evidence>
<comment type="caution">
    <text evidence="9">The sequence shown here is derived from an EMBL/GenBank/DDBJ whole genome shotgun (WGS) entry which is preliminary data.</text>
</comment>
<evidence type="ECO:0000313" key="9">
    <source>
        <dbReference type="EMBL" id="RHK06826.1"/>
    </source>
</evidence>
<dbReference type="Gene3D" id="3.40.50.300">
    <property type="entry name" value="P-loop containing nucleotide triphosphate hydrolases"/>
    <property type="match status" value="1"/>
</dbReference>
<keyword evidence="4" id="KW-1003">Cell membrane</keyword>
<protein>
    <submittedName>
        <fullName evidence="9">ABC transporter ATP-binding protein</fullName>
    </submittedName>
</protein>
<dbReference type="CDD" id="cd03257">
    <property type="entry name" value="ABC_NikE_OppD_transporters"/>
    <property type="match status" value="1"/>
</dbReference>
<organism evidence="9 10">
    <name type="scientific">Enterococcus casseliflavus</name>
    <name type="common">Enterococcus flavescens</name>
    <dbReference type="NCBI Taxonomy" id="37734"/>
    <lineage>
        <taxon>Bacteria</taxon>
        <taxon>Bacillati</taxon>
        <taxon>Bacillota</taxon>
        <taxon>Bacilli</taxon>
        <taxon>Lactobacillales</taxon>
        <taxon>Enterococcaceae</taxon>
        <taxon>Enterococcus</taxon>
    </lineage>
</organism>
<dbReference type="InterPro" id="IPR027417">
    <property type="entry name" value="P-loop_NTPase"/>
</dbReference>
<evidence type="ECO:0000256" key="4">
    <source>
        <dbReference type="ARBA" id="ARBA00022475"/>
    </source>
</evidence>
<gene>
    <name evidence="9" type="ORF">DW084_06525</name>
</gene>
<evidence type="ECO:0000259" key="8">
    <source>
        <dbReference type="PROSITE" id="PS50893"/>
    </source>
</evidence>
<dbReference type="SUPFAM" id="SSF52540">
    <property type="entry name" value="P-loop containing nucleoside triphosphate hydrolases"/>
    <property type="match status" value="1"/>
</dbReference>
<dbReference type="InterPro" id="IPR003593">
    <property type="entry name" value="AAA+_ATPase"/>
</dbReference>
<dbReference type="PROSITE" id="PS00211">
    <property type="entry name" value="ABC_TRANSPORTER_1"/>
    <property type="match status" value="1"/>
</dbReference>
<evidence type="ECO:0000256" key="6">
    <source>
        <dbReference type="ARBA" id="ARBA00022840"/>
    </source>
</evidence>
<dbReference type="PANTHER" id="PTHR43297">
    <property type="entry name" value="OLIGOPEPTIDE TRANSPORT ATP-BINDING PROTEIN APPD"/>
    <property type="match status" value="1"/>
</dbReference>
<dbReference type="InterPro" id="IPR050388">
    <property type="entry name" value="ABC_Ni/Peptide_Import"/>
</dbReference>
<comment type="similarity">
    <text evidence="2">Belongs to the ABC transporter superfamily.</text>
</comment>
<dbReference type="RefSeq" id="WP_151195517.1">
    <property type="nucleotide sequence ID" value="NZ_JALKPN010000003.1"/>
</dbReference>
<dbReference type="GO" id="GO:0005524">
    <property type="term" value="F:ATP binding"/>
    <property type="evidence" value="ECO:0007669"/>
    <property type="project" value="UniProtKB-KW"/>
</dbReference>
<dbReference type="GO" id="GO:0005886">
    <property type="term" value="C:plasma membrane"/>
    <property type="evidence" value="ECO:0007669"/>
    <property type="project" value="UniProtKB-SubCell"/>
</dbReference>
<accession>A0A415EU70</accession>
<dbReference type="SMART" id="SM00382">
    <property type="entry name" value="AAA"/>
    <property type="match status" value="1"/>
</dbReference>
<evidence type="ECO:0000313" key="10">
    <source>
        <dbReference type="Proteomes" id="UP000286288"/>
    </source>
</evidence>
<dbReference type="InterPro" id="IPR017871">
    <property type="entry name" value="ABC_transporter-like_CS"/>
</dbReference>
<keyword evidence="3" id="KW-0813">Transport</keyword>
<evidence type="ECO:0000256" key="7">
    <source>
        <dbReference type="ARBA" id="ARBA00023136"/>
    </source>
</evidence>
<evidence type="ECO:0000256" key="5">
    <source>
        <dbReference type="ARBA" id="ARBA00022741"/>
    </source>
</evidence>
<dbReference type="InterPro" id="IPR003439">
    <property type="entry name" value="ABC_transporter-like_ATP-bd"/>
</dbReference>
<name>A0A415EU70_ENTCA</name>
<reference evidence="9 10" key="1">
    <citation type="submission" date="2018-08" db="EMBL/GenBank/DDBJ databases">
        <title>A genome reference for cultivated species of the human gut microbiota.</title>
        <authorList>
            <person name="Zou Y."/>
            <person name="Xue W."/>
            <person name="Luo G."/>
        </authorList>
    </citation>
    <scope>NUCLEOTIDE SEQUENCE [LARGE SCALE GENOMIC DNA]</scope>
    <source>
        <strain evidence="9 10">AF48-16</strain>
    </source>
</reference>
<keyword evidence="6 9" id="KW-0067">ATP-binding</keyword>